<dbReference type="GO" id="GO:0043916">
    <property type="term" value="F:DNA-7-methylguanine glycosylase activity"/>
    <property type="evidence" value="ECO:0007669"/>
    <property type="project" value="TreeGrafter"/>
</dbReference>
<dbReference type="GO" id="GO:0008725">
    <property type="term" value="F:DNA-3-methyladenine glycosylase activity"/>
    <property type="evidence" value="ECO:0007669"/>
    <property type="project" value="TreeGrafter"/>
</dbReference>
<feature type="region of interest" description="Disordered" evidence="4">
    <location>
        <begin position="30"/>
        <end position="50"/>
    </location>
</feature>
<dbReference type="GO" id="GO:0006307">
    <property type="term" value="P:DNA alkylation repair"/>
    <property type="evidence" value="ECO:0007669"/>
    <property type="project" value="TreeGrafter"/>
</dbReference>
<dbReference type="AlphaFoldDB" id="A0AAD5SCC9"/>
<keyword evidence="2" id="KW-0227">DNA damage</keyword>
<dbReference type="EMBL" id="JADGJD010001286">
    <property type="protein sequence ID" value="KAJ3044562.1"/>
    <property type="molecule type" value="Genomic_DNA"/>
</dbReference>
<comment type="caution">
    <text evidence="6">The sequence shown here is derived from an EMBL/GenBank/DDBJ whole genome shotgun (WGS) entry which is preliminary data.</text>
</comment>
<comment type="similarity">
    <text evidence="1">Belongs to the alkylbase DNA glycosidase AlkA family.</text>
</comment>
<gene>
    <name evidence="6" type="ORF">HK097_001430</name>
</gene>
<feature type="domain" description="HhH-GPD" evidence="5">
    <location>
        <begin position="147"/>
        <end position="336"/>
    </location>
</feature>
<dbReference type="GO" id="GO:0032993">
    <property type="term" value="C:protein-DNA complex"/>
    <property type="evidence" value="ECO:0007669"/>
    <property type="project" value="TreeGrafter"/>
</dbReference>
<dbReference type="GO" id="GO:0005634">
    <property type="term" value="C:nucleus"/>
    <property type="evidence" value="ECO:0007669"/>
    <property type="project" value="TreeGrafter"/>
</dbReference>
<evidence type="ECO:0000256" key="4">
    <source>
        <dbReference type="SAM" id="MobiDB-lite"/>
    </source>
</evidence>
<dbReference type="Gene3D" id="1.10.1670.40">
    <property type="match status" value="1"/>
</dbReference>
<dbReference type="InterPro" id="IPR011257">
    <property type="entry name" value="DNA_glycosylase"/>
</dbReference>
<dbReference type="Pfam" id="PF00730">
    <property type="entry name" value="HhH-GPD"/>
    <property type="match status" value="1"/>
</dbReference>
<evidence type="ECO:0000313" key="7">
    <source>
        <dbReference type="Proteomes" id="UP001212841"/>
    </source>
</evidence>
<dbReference type="PANTHER" id="PTHR43003:SF5">
    <property type="entry name" value="DNA-3-METHYLADENINE GLYCOSYLASE"/>
    <property type="match status" value="1"/>
</dbReference>
<dbReference type="PANTHER" id="PTHR43003">
    <property type="entry name" value="DNA-3-METHYLADENINE GLYCOSYLASE"/>
    <property type="match status" value="1"/>
</dbReference>
<dbReference type="InterPro" id="IPR051912">
    <property type="entry name" value="Alkylbase_DNA_Glycosylase/TA"/>
</dbReference>
<evidence type="ECO:0000256" key="3">
    <source>
        <dbReference type="ARBA" id="ARBA00023204"/>
    </source>
</evidence>
<evidence type="ECO:0000259" key="5">
    <source>
        <dbReference type="SMART" id="SM00478"/>
    </source>
</evidence>
<dbReference type="SUPFAM" id="SSF48150">
    <property type="entry name" value="DNA-glycosylase"/>
    <property type="match status" value="1"/>
</dbReference>
<accession>A0AAD5SCC9</accession>
<reference evidence="6" key="1">
    <citation type="submission" date="2020-05" db="EMBL/GenBank/DDBJ databases">
        <title>Phylogenomic resolution of chytrid fungi.</title>
        <authorList>
            <person name="Stajich J.E."/>
            <person name="Amses K."/>
            <person name="Simmons R."/>
            <person name="Seto K."/>
            <person name="Myers J."/>
            <person name="Bonds A."/>
            <person name="Quandt C.A."/>
            <person name="Barry K."/>
            <person name="Liu P."/>
            <person name="Grigoriev I."/>
            <person name="Longcore J.E."/>
            <person name="James T.Y."/>
        </authorList>
    </citation>
    <scope>NUCLEOTIDE SEQUENCE</scope>
    <source>
        <strain evidence="6">JEL0318</strain>
    </source>
</reference>
<dbReference type="Gene3D" id="1.10.340.30">
    <property type="entry name" value="Hypothetical protein, domain 2"/>
    <property type="match status" value="1"/>
</dbReference>
<proteinExistence type="inferred from homology"/>
<dbReference type="CDD" id="cd00056">
    <property type="entry name" value="ENDO3c"/>
    <property type="match status" value="1"/>
</dbReference>
<evidence type="ECO:0000313" key="6">
    <source>
        <dbReference type="EMBL" id="KAJ3044562.1"/>
    </source>
</evidence>
<name>A0AAD5SCC9_9FUNG</name>
<dbReference type="SMART" id="SM00478">
    <property type="entry name" value="ENDO3c"/>
    <property type="match status" value="1"/>
</dbReference>
<keyword evidence="7" id="KW-1185">Reference proteome</keyword>
<organism evidence="6 7">
    <name type="scientific">Rhizophlyctis rosea</name>
    <dbReference type="NCBI Taxonomy" id="64517"/>
    <lineage>
        <taxon>Eukaryota</taxon>
        <taxon>Fungi</taxon>
        <taxon>Fungi incertae sedis</taxon>
        <taxon>Chytridiomycota</taxon>
        <taxon>Chytridiomycota incertae sedis</taxon>
        <taxon>Chytridiomycetes</taxon>
        <taxon>Rhizophlyctidales</taxon>
        <taxon>Rhizophlyctidaceae</taxon>
        <taxon>Rhizophlyctis</taxon>
    </lineage>
</organism>
<dbReference type="GO" id="GO:0006285">
    <property type="term" value="P:base-excision repair, AP site formation"/>
    <property type="evidence" value="ECO:0007669"/>
    <property type="project" value="UniProtKB-ARBA"/>
</dbReference>
<protein>
    <recommendedName>
        <fullName evidence="5">HhH-GPD domain-containing protein</fullName>
    </recommendedName>
</protein>
<sequence>MLPQVTASARMLTRRQARLLAGHIDATPGPFKITKPIRRQPAKKSTPPSPTAVHLIIGDNAFHPSDSPATPGLSTAAAAVAAPAAGISTAYVPLDYATALKHVTTGDPKLAEVIASTGKECRIFDGEGYGRGGGGLDAFRALATAIVYQQLSGKAAAAILRKFLALFGSTDTQSEDDSADSTISPFPSPESVKATSQSILMGAGLSTRKAEYLHALSDRFIDGSVSTRKLLQMSDDDIRTTLVAIKGIGPWTVDMFLMFDLKRANILPVGDLGIQKGMSMHFNMKGTGKKGGKKVASKGGVGGGLYLPTPDEMREAAKIWEPYRTIGSYYMWAVADVKTLDR</sequence>
<keyword evidence="3" id="KW-0234">DNA repair</keyword>
<dbReference type="FunFam" id="1.10.340.30:FF:000004">
    <property type="entry name" value="DNA-3-methyladenine glycosylase II"/>
    <property type="match status" value="1"/>
</dbReference>
<dbReference type="Proteomes" id="UP001212841">
    <property type="component" value="Unassembled WGS sequence"/>
</dbReference>
<dbReference type="InterPro" id="IPR003265">
    <property type="entry name" value="HhH-GPD_domain"/>
</dbReference>
<dbReference type="GO" id="GO:0032131">
    <property type="term" value="F:alkylated DNA binding"/>
    <property type="evidence" value="ECO:0007669"/>
    <property type="project" value="TreeGrafter"/>
</dbReference>
<evidence type="ECO:0000256" key="1">
    <source>
        <dbReference type="ARBA" id="ARBA00010817"/>
    </source>
</evidence>
<evidence type="ECO:0000256" key="2">
    <source>
        <dbReference type="ARBA" id="ARBA00022763"/>
    </source>
</evidence>